<feature type="modified residue" description="4-aspartylphosphate" evidence="13">
    <location>
        <position position="57"/>
    </location>
</feature>
<reference evidence="18" key="1">
    <citation type="submission" date="2021-01" db="EMBL/GenBank/DDBJ databases">
        <title>Genome public.</title>
        <authorList>
            <person name="Liu C."/>
            <person name="Sun Q."/>
        </authorList>
    </citation>
    <scope>NUCLEOTIDE SEQUENCE [LARGE SCALE GENOMIC DNA]</scope>
    <source>
        <strain evidence="18">YIM B02556</strain>
    </source>
</reference>
<evidence type="ECO:0000259" key="16">
    <source>
        <dbReference type="PROSITE" id="PS51755"/>
    </source>
</evidence>
<evidence type="ECO:0000256" key="1">
    <source>
        <dbReference type="ARBA" id="ARBA00004496"/>
    </source>
</evidence>
<accession>A0ABS1F6C2</accession>
<dbReference type="SUPFAM" id="SSF46894">
    <property type="entry name" value="C-terminal effector domain of the bipartite response regulators"/>
    <property type="match status" value="1"/>
</dbReference>
<evidence type="ECO:0000259" key="15">
    <source>
        <dbReference type="PROSITE" id="PS50110"/>
    </source>
</evidence>
<evidence type="ECO:0000256" key="2">
    <source>
        <dbReference type="ARBA" id="ARBA00013332"/>
    </source>
</evidence>
<keyword evidence="4" id="KW-0963">Cytoplasm</keyword>
<evidence type="ECO:0000256" key="11">
    <source>
        <dbReference type="ARBA" id="ARBA00023163"/>
    </source>
</evidence>
<evidence type="ECO:0000256" key="3">
    <source>
        <dbReference type="ARBA" id="ARBA00022448"/>
    </source>
</evidence>
<dbReference type="InterPro" id="IPR039420">
    <property type="entry name" value="WalR-like"/>
</dbReference>
<dbReference type="InterPro" id="IPR001789">
    <property type="entry name" value="Sig_transdc_resp-reg_receiver"/>
</dbReference>
<dbReference type="Gene3D" id="3.40.50.2300">
    <property type="match status" value="1"/>
</dbReference>
<dbReference type="InterPro" id="IPR011006">
    <property type="entry name" value="CheY-like_superfamily"/>
</dbReference>
<keyword evidence="11" id="KW-0804">Transcription</keyword>
<dbReference type="RefSeq" id="WP_109452346.1">
    <property type="nucleotide sequence ID" value="NZ_JAENHM010000048.1"/>
</dbReference>
<keyword evidence="5 13" id="KW-0597">Phosphoprotein</keyword>
<keyword evidence="8" id="KW-0805">Transcription regulation</keyword>
<dbReference type="EMBL" id="JAENHM010000048">
    <property type="protein sequence ID" value="MBK1838939.1"/>
    <property type="molecule type" value="Genomic_DNA"/>
</dbReference>
<evidence type="ECO:0000256" key="12">
    <source>
        <dbReference type="ARBA" id="ARBA00024735"/>
    </source>
</evidence>
<dbReference type="Gene3D" id="1.10.10.10">
    <property type="entry name" value="Winged helix-like DNA-binding domain superfamily/Winged helix DNA-binding domain"/>
    <property type="match status" value="1"/>
</dbReference>
<dbReference type="Gene3D" id="6.10.250.690">
    <property type="match status" value="1"/>
</dbReference>
<comment type="caution">
    <text evidence="17">The sequence shown here is derived from an EMBL/GenBank/DDBJ whole genome shotgun (WGS) entry which is preliminary data.</text>
</comment>
<keyword evidence="6" id="KW-0592">Phosphate transport</keyword>
<evidence type="ECO:0000256" key="8">
    <source>
        <dbReference type="ARBA" id="ARBA00023015"/>
    </source>
</evidence>
<evidence type="ECO:0000313" key="18">
    <source>
        <dbReference type="Proteomes" id="UP000652760"/>
    </source>
</evidence>
<dbReference type="Pfam" id="PF00072">
    <property type="entry name" value="Response_reg"/>
    <property type="match status" value="1"/>
</dbReference>
<keyword evidence="18" id="KW-1185">Reference proteome</keyword>
<evidence type="ECO:0000256" key="9">
    <source>
        <dbReference type="ARBA" id="ARBA00023125"/>
    </source>
</evidence>
<dbReference type="SMART" id="SM00448">
    <property type="entry name" value="REC"/>
    <property type="match status" value="1"/>
</dbReference>
<gene>
    <name evidence="17" type="primary">phoB</name>
    <name evidence="17" type="ORF">JHL17_16095</name>
</gene>
<dbReference type="InterPro" id="IPR001867">
    <property type="entry name" value="OmpR/PhoB-type_DNA-bd"/>
</dbReference>
<keyword evidence="9 14" id="KW-0238">DNA-binding</keyword>
<comment type="function">
    <text evidence="12">This protein is a positive regulator for the phosphate regulon. Transcription of this operon is positively regulated by PhoB and PhoR when phosphate is limited.</text>
</comment>
<evidence type="ECO:0000256" key="5">
    <source>
        <dbReference type="ARBA" id="ARBA00022553"/>
    </source>
</evidence>
<organism evidence="17 18">
    <name type="scientific">Azospirillum endophyticum</name>
    <dbReference type="NCBI Taxonomy" id="2800326"/>
    <lineage>
        <taxon>Bacteria</taxon>
        <taxon>Pseudomonadati</taxon>
        <taxon>Pseudomonadota</taxon>
        <taxon>Alphaproteobacteria</taxon>
        <taxon>Rhodospirillales</taxon>
        <taxon>Azospirillaceae</taxon>
        <taxon>Azospirillum</taxon>
    </lineage>
</organism>
<evidence type="ECO:0000313" key="17">
    <source>
        <dbReference type="EMBL" id="MBK1838939.1"/>
    </source>
</evidence>
<dbReference type="PROSITE" id="PS51755">
    <property type="entry name" value="OMPR_PHOB"/>
    <property type="match status" value="1"/>
</dbReference>
<dbReference type="NCBIfam" id="TIGR02154">
    <property type="entry name" value="PhoB"/>
    <property type="match status" value="1"/>
</dbReference>
<dbReference type="PANTHER" id="PTHR48111">
    <property type="entry name" value="REGULATOR OF RPOS"/>
    <property type="match status" value="1"/>
</dbReference>
<dbReference type="SMART" id="SM00862">
    <property type="entry name" value="Trans_reg_C"/>
    <property type="match status" value="1"/>
</dbReference>
<sequence length="234" mass="26508">MNAALKPLVLIVEDEADILTLLKYNLEKEGFRVATASDGEEALLAAGEQTPHIVLLDWMLPLMSGLEVCRQLRRNAKTRDIPIIMLTARGEEGDRVRGLNSGADDYITKPFSPTELVARMRAVLRRASPGMTDEVLTFADVTMDLAAHRVRRNGRDVHLGPTEFRLLRHFMQHAGRVFSREQLLDLVWGHDVYVEPRTVDVHIRRLRKAMNEEDELDLIRTVRSAGYALDTKSV</sequence>
<evidence type="ECO:0000256" key="6">
    <source>
        <dbReference type="ARBA" id="ARBA00022592"/>
    </source>
</evidence>
<dbReference type="Proteomes" id="UP000652760">
    <property type="component" value="Unassembled WGS sequence"/>
</dbReference>
<evidence type="ECO:0000256" key="10">
    <source>
        <dbReference type="ARBA" id="ARBA00023159"/>
    </source>
</evidence>
<dbReference type="CDD" id="cd00383">
    <property type="entry name" value="trans_reg_C"/>
    <property type="match status" value="1"/>
</dbReference>
<feature type="domain" description="OmpR/PhoB-type" evidence="16">
    <location>
        <begin position="133"/>
        <end position="231"/>
    </location>
</feature>
<protein>
    <recommendedName>
        <fullName evidence="2">Phosphate regulon transcriptional regulatory protein PhoB</fullName>
    </recommendedName>
</protein>
<dbReference type="SUPFAM" id="SSF52172">
    <property type="entry name" value="CheY-like"/>
    <property type="match status" value="1"/>
</dbReference>
<keyword evidence="7" id="KW-0902">Two-component regulatory system</keyword>
<dbReference type="PROSITE" id="PS50110">
    <property type="entry name" value="RESPONSE_REGULATORY"/>
    <property type="match status" value="1"/>
</dbReference>
<dbReference type="InterPro" id="IPR036388">
    <property type="entry name" value="WH-like_DNA-bd_sf"/>
</dbReference>
<feature type="DNA-binding region" description="OmpR/PhoB-type" evidence="14">
    <location>
        <begin position="133"/>
        <end position="231"/>
    </location>
</feature>
<keyword evidence="3" id="KW-0813">Transport</keyword>
<evidence type="ECO:0000256" key="14">
    <source>
        <dbReference type="PROSITE-ProRule" id="PRU01091"/>
    </source>
</evidence>
<evidence type="ECO:0000256" key="4">
    <source>
        <dbReference type="ARBA" id="ARBA00022490"/>
    </source>
</evidence>
<dbReference type="InterPro" id="IPR011879">
    <property type="entry name" value="Sig_transdc_resp-reg_PhoB"/>
</dbReference>
<proteinExistence type="predicted"/>
<feature type="domain" description="Response regulatory" evidence="15">
    <location>
        <begin position="8"/>
        <end position="124"/>
    </location>
</feature>
<keyword evidence="10" id="KW-0010">Activator</keyword>
<dbReference type="InterPro" id="IPR016032">
    <property type="entry name" value="Sig_transdc_resp-reg_C-effctor"/>
</dbReference>
<comment type="subcellular location">
    <subcellularLocation>
        <location evidence="1">Cytoplasm</location>
    </subcellularLocation>
</comment>
<name>A0ABS1F6C2_9PROT</name>
<dbReference type="PANTHER" id="PTHR48111:SF40">
    <property type="entry name" value="PHOSPHATE REGULON TRANSCRIPTIONAL REGULATORY PROTEIN PHOB"/>
    <property type="match status" value="1"/>
</dbReference>
<evidence type="ECO:0000256" key="13">
    <source>
        <dbReference type="PROSITE-ProRule" id="PRU00169"/>
    </source>
</evidence>
<dbReference type="Pfam" id="PF00486">
    <property type="entry name" value="Trans_reg_C"/>
    <property type="match status" value="1"/>
</dbReference>
<evidence type="ECO:0000256" key="7">
    <source>
        <dbReference type="ARBA" id="ARBA00023012"/>
    </source>
</evidence>